<feature type="domain" description="AAA" evidence="1">
    <location>
        <begin position="17"/>
        <end position="137"/>
    </location>
</feature>
<evidence type="ECO:0000259" key="1">
    <source>
        <dbReference type="Pfam" id="PF13173"/>
    </source>
</evidence>
<keyword evidence="4" id="KW-1185">Reference proteome</keyword>
<sequence length="373" mass="43671">MIYRTLQKQILDRWNDNKIIIVTGPRQVGKTTLLKKICKDKGDFLFLNGDDATVQNYLKDFSKTKWQNLLGQNKTVFIDEAQRIENIGLGVKIIYDELPGVKVIVSGSSAIDINSKIKEPLTGRKWEFSMYPISWEEWINHNNFLEAYGDLENRMLFGMYPDVVSNEADKIAILMELTGSYLFKDLLQYDGIRNTKLLNDLLKALALQLGNEVSFNELAQLLQVDRATVEKYIDLLEKSFVIFKLQALNKNQRNEIKNSRKIYFFDNGVRNAIINNFNPLNLRNDTGALWENFLMAERIKKIAYQPLYVSQYFWRNYYGQEVDYVEDQNGNYHAYEFKWNDKRKAKLPIAFQKSYPNSTFKVVNKTNFDEFVL</sequence>
<keyword evidence="3" id="KW-0067">ATP-binding</keyword>
<name>A0A506PNR2_9FLAO</name>
<dbReference type="Pfam" id="PF13635">
    <property type="entry name" value="DUF4143"/>
    <property type="match status" value="1"/>
</dbReference>
<dbReference type="PANTHER" id="PTHR43566">
    <property type="entry name" value="CONSERVED PROTEIN"/>
    <property type="match status" value="1"/>
</dbReference>
<evidence type="ECO:0000259" key="2">
    <source>
        <dbReference type="Pfam" id="PF13635"/>
    </source>
</evidence>
<comment type="caution">
    <text evidence="3">The sequence shown here is derived from an EMBL/GenBank/DDBJ whole genome shotgun (WGS) entry which is preliminary data.</text>
</comment>
<dbReference type="Proteomes" id="UP000317332">
    <property type="component" value="Unassembled WGS sequence"/>
</dbReference>
<dbReference type="GO" id="GO:0005524">
    <property type="term" value="F:ATP binding"/>
    <property type="evidence" value="ECO:0007669"/>
    <property type="project" value="UniProtKB-KW"/>
</dbReference>
<feature type="domain" description="DUF4143" evidence="2">
    <location>
        <begin position="184"/>
        <end position="340"/>
    </location>
</feature>
<keyword evidence="3" id="KW-0547">Nucleotide-binding</keyword>
<dbReference type="OrthoDB" id="9778168at2"/>
<evidence type="ECO:0000313" key="3">
    <source>
        <dbReference type="EMBL" id="TPV34932.1"/>
    </source>
</evidence>
<protein>
    <submittedName>
        <fullName evidence="3">ATP-binding protein</fullName>
    </submittedName>
</protein>
<reference evidence="3 4" key="1">
    <citation type="submission" date="2019-06" db="EMBL/GenBank/DDBJ databases">
        <title>Flavobacteriaceae Paucihalobacterium erythroidium CWB-1, complete genome.</title>
        <authorList>
            <person name="Wu S."/>
        </authorList>
    </citation>
    <scope>NUCLEOTIDE SEQUENCE [LARGE SCALE GENOMIC DNA]</scope>
    <source>
        <strain evidence="3 4">CWB-1</strain>
    </source>
</reference>
<accession>A0A506PNR2</accession>
<organism evidence="3 4">
    <name type="scientific">Paucihalobacter ruber</name>
    <dbReference type="NCBI Taxonomy" id="2567861"/>
    <lineage>
        <taxon>Bacteria</taxon>
        <taxon>Pseudomonadati</taxon>
        <taxon>Bacteroidota</taxon>
        <taxon>Flavobacteriia</taxon>
        <taxon>Flavobacteriales</taxon>
        <taxon>Flavobacteriaceae</taxon>
        <taxon>Paucihalobacter</taxon>
    </lineage>
</organism>
<dbReference type="AlphaFoldDB" id="A0A506PNR2"/>
<dbReference type="SUPFAM" id="SSF52540">
    <property type="entry name" value="P-loop containing nucleoside triphosphate hydrolases"/>
    <property type="match status" value="1"/>
</dbReference>
<dbReference type="InterPro" id="IPR025420">
    <property type="entry name" value="DUF4143"/>
</dbReference>
<dbReference type="Pfam" id="PF13173">
    <property type="entry name" value="AAA_14"/>
    <property type="match status" value="1"/>
</dbReference>
<evidence type="ECO:0000313" key="4">
    <source>
        <dbReference type="Proteomes" id="UP000317332"/>
    </source>
</evidence>
<dbReference type="RefSeq" id="WP_140989387.1">
    <property type="nucleotide sequence ID" value="NZ_VHIQ01000002.1"/>
</dbReference>
<dbReference type="Gene3D" id="3.40.50.300">
    <property type="entry name" value="P-loop containing nucleotide triphosphate hydrolases"/>
    <property type="match status" value="1"/>
</dbReference>
<gene>
    <name evidence="3" type="ORF">FJ651_05235</name>
</gene>
<dbReference type="InterPro" id="IPR027417">
    <property type="entry name" value="P-loop_NTPase"/>
</dbReference>
<dbReference type="InterPro" id="IPR041682">
    <property type="entry name" value="AAA_14"/>
</dbReference>
<dbReference type="PANTHER" id="PTHR43566:SF1">
    <property type="entry name" value="AAA+ ATPASE DOMAIN-CONTAINING PROTEIN"/>
    <property type="match status" value="1"/>
</dbReference>
<dbReference type="EMBL" id="VHIQ01000002">
    <property type="protein sequence ID" value="TPV34932.1"/>
    <property type="molecule type" value="Genomic_DNA"/>
</dbReference>
<proteinExistence type="predicted"/>